<dbReference type="Pfam" id="PF07839">
    <property type="entry name" value="CaM_binding"/>
    <property type="match status" value="1"/>
</dbReference>
<feature type="domain" description="Calmodulin-binding" evidence="2">
    <location>
        <begin position="487"/>
        <end position="561"/>
    </location>
</feature>
<name>A0ABC9DLC3_9POAL</name>
<feature type="compositionally biased region" description="Polar residues" evidence="1">
    <location>
        <begin position="288"/>
        <end position="301"/>
    </location>
</feature>
<dbReference type="EMBL" id="OZ075144">
    <property type="protein sequence ID" value="CAL5041090.1"/>
    <property type="molecule type" value="Genomic_DNA"/>
</dbReference>
<feature type="compositionally biased region" description="Polar residues" evidence="1">
    <location>
        <begin position="490"/>
        <end position="504"/>
    </location>
</feature>
<sequence>MATRPSPRSSDGTRPRSKSGADRPPSSPRGSDPSRPSTGRSSAADKPVPSFLRPTVSSSLHSSSSSSSLISPSTSASSISKGGAAAVATARRSADKAPAAQSLGALRPITPKDKAKAPVAAAASSAPARRSPVSPKQLMQKATGALKATSKPRGKKGNEAASSSAAASASGGKGAGAGASAARAKGDAARSHPGRKQPQTPAEPSPAVTPMDAEEPVLLEPESADQTEERVATSSSQEAVTDIKTVEERHHEERAGVEEDEVEKIVVEEPGAVKVPVPGPQLQEEKPQSSAVAETEMATQKNAEDESPAVVVEEAAGKEAVMQEAEDEPATGTGEEKVAEETKAEERRQEDALKPEEITENSETCMVSEEQPNEESNVKSEERSKEGSSAISEQQKEADPAPLPKHEEVDEEPEMAAGSSESAPTTPLTEADDDEDEDEETMPKQVSASEPVTPVAEAISKGKAAMIETQQSMSAPVTPANAAKKKGPSKLQSTTIAEESSTMTFMGRKVKTAMEKRSEEEQPKKKEVARSNDVLEEAKSKLMEKRKSKVKALVGAFETVMDSPRAS</sequence>
<accession>A0ABC9DLC3</accession>
<dbReference type="InterPro" id="IPR012417">
    <property type="entry name" value="CaM-bd_dom_pln"/>
</dbReference>
<feature type="compositionally biased region" description="Low complexity" evidence="1">
    <location>
        <begin position="160"/>
        <end position="170"/>
    </location>
</feature>
<feature type="compositionally biased region" description="Basic and acidic residues" evidence="1">
    <location>
        <begin position="334"/>
        <end position="357"/>
    </location>
</feature>
<evidence type="ECO:0000256" key="1">
    <source>
        <dbReference type="SAM" id="MobiDB-lite"/>
    </source>
</evidence>
<reference evidence="3" key="1">
    <citation type="submission" date="2024-10" db="EMBL/GenBank/DDBJ databases">
        <authorList>
            <person name="Ryan C."/>
        </authorList>
    </citation>
    <scope>NUCLEOTIDE SEQUENCE [LARGE SCALE GENOMIC DNA]</scope>
</reference>
<gene>
    <name evidence="3" type="ORF">URODEC1_LOCUS86475</name>
</gene>
<feature type="region of interest" description="Disordered" evidence="1">
    <location>
        <begin position="471"/>
        <end position="533"/>
    </location>
</feature>
<feature type="region of interest" description="Disordered" evidence="1">
    <location>
        <begin position="1"/>
        <end position="454"/>
    </location>
</feature>
<feature type="compositionally biased region" description="Polar residues" evidence="1">
    <location>
        <begin position="419"/>
        <end position="428"/>
    </location>
</feature>
<feature type="compositionally biased region" description="Low complexity" evidence="1">
    <location>
        <begin position="117"/>
        <end position="135"/>
    </location>
</feature>
<feature type="compositionally biased region" description="Low complexity" evidence="1">
    <location>
        <begin position="57"/>
        <end position="91"/>
    </location>
</feature>
<evidence type="ECO:0000313" key="4">
    <source>
        <dbReference type="Proteomes" id="UP001497457"/>
    </source>
</evidence>
<protein>
    <recommendedName>
        <fullName evidence="2">Calmodulin-binding domain-containing protein</fullName>
    </recommendedName>
</protein>
<feature type="compositionally biased region" description="Basic and acidic residues" evidence="1">
    <location>
        <begin position="512"/>
        <end position="530"/>
    </location>
</feature>
<keyword evidence="4" id="KW-1185">Reference proteome</keyword>
<feature type="compositionally biased region" description="Polar residues" evidence="1">
    <location>
        <begin position="1"/>
        <end position="12"/>
    </location>
</feature>
<feature type="compositionally biased region" description="Basic and acidic residues" evidence="1">
    <location>
        <begin position="376"/>
        <end position="386"/>
    </location>
</feature>
<feature type="compositionally biased region" description="Low complexity" evidence="1">
    <location>
        <begin position="22"/>
        <end position="42"/>
    </location>
</feature>
<feature type="compositionally biased region" description="Acidic residues" evidence="1">
    <location>
        <begin position="430"/>
        <end position="440"/>
    </location>
</feature>
<feature type="compositionally biased region" description="Acidic residues" evidence="1">
    <location>
        <begin position="212"/>
        <end position="226"/>
    </location>
</feature>
<organism evidence="3 4">
    <name type="scientific">Urochloa decumbens</name>
    <dbReference type="NCBI Taxonomy" id="240449"/>
    <lineage>
        <taxon>Eukaryota</taxon>
        <taxon>Viridiplantae</taxon>
        <taxon>Streptophyta</taxon>
        <taxon>Embryophyta</taxon>
        <taxon>Tracheophyta</taxon>
        <taxon>Spermatophyta</taxon>
        <taxon>Magnoliopsida</taxon>
        <taxon>Liliopsida</taxon>
        <taxon>Poales</taxon>
        <taxon>Poaceae</taxon>
        <taxon>PACMAD clade</taxon>
        <taxon>Panicoideae</taxon>
        <taxon>Panicodae</taxon>
        <taxon>Paniceae</taxon>
        <taxon>Melinidinae</taxon>
        <taxon>Urochloa</taxon>
    </lineage>
</organism>
<evidence type="ECO:0000259" key="2">
    <source>
        <dbReference type="Pfam" id="PF07839"/>
    </source>
</evidence>
<dbReference type="PANTHER" id="PTHR33349">
    <property type="entry name" value="EMB|CAB62594.1"/>
    <property type="match status" value="1"/>
</dbReference>
<dbReference type="AlphaFoldDB" id="A0ABC9DLC3"/>
<feature type="compositionally biased region" description="Basic and acidic residues" evidence="1">
    <location>
        <begin position="394"/>
        <end position="408"/>
    </location>
</feature>
<proteinExistence type="predicted"/>
<evidence type="ECO:0000313" key="3">
    <source>
        <dbReference type="EMBL" id="CAL5041090.1"/>
    </source>
</evidence>
<feature type="compositionally biased region" description="Low complexity" evidence="1">
    <location>
        <begin position="309"/>
        <end position="320"/>
    </location>
</feature>
<dbReference type="PANTHER" id="PTHR33349:SF20">
    <property type="entry name" value="CHROMO DOMAIN CEC-LIKE PROTEIN"/>
    <property type="match status" value="1"/>
</dbReference>
<feature type="compositionally biased region" description="Basic and acidic residues" evidence="1">
    <location>
        <begin position="244"/>
        <end position="267"/>
    </location>
</feature>
<dbReference type="Proteomes" id="UP001497457">
    <property type="component" value="Chromosome 34rd"/>
</dbReference>